<gene>
    <name evidence="1" type="ORF">H8J70_11090</name>
</gene>
<evidence type="ECO:0000313" key="2">
    <source>
        <dbReference type="Proteomes" id="UP000606870"/>
    </source>
</evidence>
<sequence length="387" mass="41465">MDEHNGVSRRGFLKLAAGSALGAAILSVPALSLASELTGGATTVKRKLVPVTLKGLPRDAMAAAKASTLVYDSFSSIISISQKISDASLRSAVLKLLNDPTPTFMANYPGQSAISRLYSQLASAGLIDTSKIDVAHLLPPYNGSVQPFRTAPGSGYGSHHSYPGGLATHVGVNMHITSYICDTYKEVFGYDVHRDVALAGQAMHDICKPFVFQWQPDGASLKEYTIAGQGAHHVISLAETIYRGFPPEVVVAQACAHGAPSSPKEEEAVVGWLRAAAMMAQKDPVDYGLINGMGGLPAPHHQEGYIVHLGDHDWVLSVPAAQKSVVLLKTIAREKYGMSESDLNGALFNHFRNYVGAQLSFMFLNFLEAEPSGMEQAYSQVRRVITQ</sequence>
<dbReference type="InterPro" id="IPR006311">
    <property type="entry name" value="TAT_signal"/>
</dbReference>
<dbReference type="RefSeq" id="WP_186504357.1">
    <property type="nucleotide sequence ID" value="NZ_JACOGK010000041.1"/>
</dbReference>
<dbReference type="PROSITE" id="PS51318">
    <property type="entry name" value="TAT"/>
    <property type="match status" value="1"/>
</dbReference>
<dbReference type="Proteomes" id="UP000606870">
    <property type="component" value="Unassembled WGS sequence"/>
</dbReference>
<name>A0ABR6VKL6_9FIRM</name>
<accession>A0ABR6VKL6</accession>
<reference evidence="1 2" key="1">
    <citation type="submission" date="2020-08" db="EMBL/GenBank/DDBJ databases">
        <authorList>
            <person name="Liu C."/>
            <person name="Sun Q."/>
        </authorList>
    </citation>
    <scope>NUCLEOTIDE SEQUENCE [LARGE SCALE GENOMIC DNA]</scope>
    <source>
        <strain evidence="1 2">NSJ-59</strain>
    </source>
</reference>
<proteinExistence type="predicted"/>
<comment type="caution">
    <text evidence="1">The sequence shown here is derived from an EMBL/GenBank/DDBJ whole genome shotgun (WGS) entry which is preliminary data.</text>
</comment>
<organism evidence="1 2">
    <name type="scientific">Megasphaera hominis</name>
    <dbReference type="NCBI Taxonomy" id="159836"/>
    <lineage>
        <taxon>Bacteria</taxon>
        <taxon>Bacillati</taxon>
        <taxon>Bacillota</taxon>
        <taxon>Negativicutes</taxon>
        <taxon>Veillonellales</taxon>
        <taxon>Veillonellaceae</taxon>
        <taxon>Megasphaera</taxon>
    </lineage>
</organism>
<protein>
    <submittedName>
        <fullName evidence="1">TAT (Twin-arginine translocation) pathway signal sequence</fullName>
    </submittedName>
</protein>
<evidence type="ECO:0000313" key="1">
    <source>
        <dbReference type="EMBL" id="MBC3537785.1"/>
    </source>
</evidence>
<dbReference type="EMBL" id="JACOGK010000041">
    <property type="protein sequence ID" value="MBC3537785.1"/>
    <property type="molecule type" value="Genomic_DNA"/>
</dbReference>
<keyword evidence="2" id="KW-1185">Reference proteome</keyword>